<dbReference type="Pfam" id="PF00916">
    <property type="entry name" value="Sulfate_transp"/>
    <property type="match status" value="1"/>
</dbReference>
<reference evidence="7" key="1">
    <citation type="journal article" date="2019" name="bioRxiv">
        <title>The Genome of the Zebra Mussel, Dreissena polymorpha: A Resource for Invasive Species Research.</title>
        <authorList>
            <person name="McCartney M.A."/>
            <person name="Auch B."/>
            <person name="Kono T."/>
            <person name="Mallez S."/>
            <person name="Zhang Y."/>
            <person name="Obille A."/>
            <person name="Becker A."/>
            <person name="Abrahante J.E."/>
            <person name="Garbe J."/>
            <person name="Badalamenti J.P."/>
            <person name="Herman A."/>
            <person name="Mangelson H."/>
            <person name="Liachko I."/>
            <person name="Sullivan S."/>
            <person name="Sone E.D."/>
            <person name="Koren S."/>
            <person name="Silverstein K.A.T."/>
            <person name="Beckman K.B."/>
            <person name="Gohl D.M."/>
        </authorList>
    </citation>
    <scope>NUCLEOTIDE SEQUENCE</scope>
    <source>
        <strain evidence="7">Duluth1</strain>
        <tissue evidence="7">Whole animal</tissue>
    </source>
</reference>
<sequence length="60" mass="6685">MAFAMLAELPPVVGLYVSFFPVLIYFFFGTSRHSAIGKTSQFCNHLNVSIANKHTCLMLC</sequence>
<dbReference type="GO" id="GO:0016020">
    <property type="term" value="C:membrane"/>
    <property type="evidence" value="ECO:0007669"/>
    <property type="project" value="UniProtKB-SubCell"/>
</dbReference>
<protein>
    <recommendedName>
        <fullName evidence="6">SLC26A/SulP transporter domain-containing protein</fullName>
    </recommendedName>
</protein>
<dbReference type="AlphaFoldDB" id="A0A9D4HAX2"/>
<name>A0A9D4HAX2_DREPO</name>
<evidence type="ECO:0000256" key="1">
    <source>
        <dbReference type="ARBA" id="ARBA00004141"/>
    </source>
</evidence>
<feature type="transmembrane region" description="Helical" evidence="5">
    <location>
        <begin position="12"/>
        <end position="28"/>
    </location>
</feature>
<reference evidence="7" key="2">
    <citation type="submission" date="2020-11" db="EMBL/GenBank/DDBJ databases">
        <authorList>
            <person name="McCartney M.A."/>
            <person name="Auch B."/>
            <person name="Kono T."/>
            <person name="Mallez S."/>
            <person name="Becker A."/>
            <person name="Gohl D.M."/>
            <person name="Silverstein K.A.T."/>
            <person name="Koren S."/>
            <person name="Bechman K.B."/>
            <person name="Herman A."/>
            <person name="Abrahante J.E."/>
            <person name="Garbe J."/>
        </authorList>
    </citation>
    <scope>NUCLEOTIDE SEQUENCE</scope>
    <source>
        <strain evidence="7">Duluth1</strain>
        <tissue evidence="7">Whole animal</tissue>
    </source>
</reference>
<evidence type="ECO:0000256" key="2">
    <source>
        <dbReference type="ARBA" id="ARBA00022692"/>
    </source>
</evidence>
<keyword evidence="8" id="KW-1185">Reference proteome</keyword>
<keyword evidence="2 5" id="KW-0812">Transmembrane</keyword>
<keyword evidence="3 5" id="KW-1133">Transmembrane helix</keyword>
<comment type="caution">
    <text evidence="7">The sequence shown here is derived from an EMBL/GenBank/DDBJ whole genome shotgun (WGS) entry which is preliminary data.</text>
</comment>
<dbReference type="Proteomes" id="UP000828390">
    <property type="component" value="Unassembled WGS sequence"/>
</dbReference>
<proteinExistence type="predicted"/>
<evidence type="ECO:0000259" key="6">
    <source>
        <dbReference type="Pfam" id="PF00916"/>
    </source>
</evidence>
<feature type="domain" description="SLC26A/SulP transporter" evidence="6">
    <location>
        <begin position="1"/>
        <end position="44"/>
    </location>
</feature>
<accession>A0A9D4HAX2</accession>
<comment type="subcellular location">
    <subcellularLocation>
        <location evidence="1">Membrane</location>
        <topology evidence="1">Multi-pass membrane protein</topology>
    </subcellularLocation>
</comment>
<evidence type="ECO:0000256" key="5">
    <source>
        <dbReference type="SAM" id="Phobius"/>
    </source>
</evidence>
<organism evidence="7 8">
    <name type="scientific">Dreissena polymorpha</name>
    <name type="common">Zebra mussel</name>
    <name type="synonym">Mytilus polymorpha</name>
    <dbReference type="NCBI Taxonomy" id="45954"/>
    <lineage>
        <taxon>Eukaryota</taxon>
        <taxon>Metazoa</taxon>
        <taxon>Spiralia</taxon>
        <taxon>Lophotrochozoa</taxon>
        <taxon>Mollusca</taxon>
        <taxon>Bivalvia</taxon>
        <taxon>Autobranchia</taxon>
        <taxon>Heteroconchia</taxon>
        <taxon>Euheterodonta</taxon>
        <taxon>Imparidentia</taxon>
        <taxon>Neoheterodontei</taxon>
        <taxon>Myida</taxon>
        <taxon>Dreissenoidea</taxon>
        <taxon>Dreissenidae</taxon>
        <taxon>Dreissena</taxon>
    </lineage>
</organism>
<dbReference type="EMBL" id="JAIWYP010000004">
    <property type="protein sequence ID" value="KAH3830638.1"/>
    <property type="molecule type" value="Genomic_DNA"/>
</dbReference>
<dbReference type="InterPro" id="IPR011547">
    <property type="entry name" value="SLC26A/SulP_dom"/>
</dbReference>
<dbReference type="PANTHER" id="PTHR11814">
    <property type="entry name" value="SULFATE TRANSPORTER"/>
    <property type="match status" value="1"/>
</dbReference>
<gene>
    <name evidence="7" type="ORF">DPMN_103883</name>
</gene>
<evidence type="ECO:0000256" key="4">
    <source>
        <dbReference type="ARBA" id="ARBA00023136"/>
    </source>
</evidence>
<evidence type="ECO:0000256" key="3">
    <source>
        <dbReference type="ARBA" id="ARBA00022989"/>
    </source>
</evidence>
<keyword evidence="4 5" id="KW-0472">Membrane</keyword>
<dbReference type="GO" id="GO:0055085">
    <property type="term" value="P:transmembrane transport"/>
    <property type="evidence" value="ECO:0007669"/>
    <property type="project" value="InterPro"/>
</dbReference>
<evidence type="ECO:0000313" key="7">
    <source>
        <dbReference type="EMBL" id="KAH3830638.1"/>
    </source>
</evidence>
<dbReference type="InterPro" id="IPR001902">
    <property type="entry name" value="SLC26A/SulP_fam"/>
</dbReference>
<evidence type="ECO:0000313" key="8">
    <source>
        <dbReference type="Proteomes" id="UP000828390"/>
    </source>
</evidence>